<evidence type="ECO:0008006" key="11">
    <source>
        <dbReference type="Google" id="ProtNLM"/>
    </source>
</evidence>
<evidence type="ECO:0000256" key="1">
    <source>
        <dbReference type="ARBA" id="ARBA00022723"/>
    </source>
</evidence>
<dbReference type="AlphaFoldDB" id="A0AAD6CRB9"/>
<sequence length="711" mass="78887">MSSFISSLLTDLGLLTRTPPRHPQPESEFPQSGQTKSSSSEPSQPTVTDQKSDRGASESIAGDAGSLPCPPFFQSLPKDMDGHTADLSITRPLTGEFMAGDRADNVRNSNTNHNPMIHQELSTQHDDSARPSNGPSSTDPSLGHETRDGTQQSPRQTFGIDELGKTSLPADDGMKLLRNKIHAIRDLNLNNDEKARRVHYLMTESYNSSRPLPPNSPTLTSSCLDTPASPLSPQVNPVNSSPTSPTLTASNPHYESLFNLTAEDLQPSYVPRVEPESPIVETGEEDPDTEELNGVLLGCQHYMRNVKLQCFTCKKWYACRFCHDEFEDHHLIRRDTENMLCMLCGHPQPADQHCRQCGEQSAQYYCDICKLWDNDGEKSIYHCNDCGICRIGQGLGKDFFHCKTCCVCLPISIEDTHRCIERSTQCDCPICGDYMFTSPETVVVMRCGHSMHRKCLEEYSKSSFRCPVCNKTIANMESTFRNLDRTIESQPMPAEFKDTKGLIYCNDCGAKSVVKYHWLGLKCDLCESYNTAQIRLLQGDVSAVLAEEGVDGFPSRTRSSSLNASEETTTSLRALHLNTNPAPESRLSVPSPAGPDQRSVPYNMAHGRAISPVVSNYFGLPPEREPEKPSSLPFFGGPPRPDNETDYGALNFLSKKLRDRYGFLAGDTVAEGPSEVDEEDEAESSDGSASEEEDEDDEEEEDEYMDIFGHR</sequence>
<dbReference type="PROSITE" id="PS51266">
    <property type="entry name" value="ZF_CHY"/>
    <property type="match status" value="1"/>
</dbReference>
<feature type="compositionally biased region" description="Polar residues" evidence="5">
    <location>
        <begin position="29"/>
        <end position="49"/>
    </location>
</feature>
<organism evidence="9 10">
    <name type="scientific">Penicillium frequentans</name>
    <dbReference type="NCBI Taxonomy" id="3151616"/>
    <lineage>
        <taxon>Eukaryota</taxon>
        <taxon>Fungi</taxon>
        <taxon>Dikarya</taxon>
        <taxon>Ascomycota</taxon>
        <taxon>Pezizomycotina</taxon>
        <taxon>Eurotiomycetes</taxon>
        <taxon>Eurotiomycetidae</taxon>
        <taxon>Eurotiales</taxon>
        <taxon>Aspergillaceae</taxon>
        <taxon>Penicillium</taxon>
    </lineage>
</organism>
<dbReference type="Proteomes" id="UP001220324">
    <property type="component" value="Unassembled WGS sequence"/>
</dbReference>
<evidence type="ECO:0000256" key="2">
    <source>
        <dbReference type="ARBA" id="ARBA00022771"/>
    </source>
</evidence>
<evidence type="ECO:0000259" key="6">
    <source>
        <dbReference type="PROSITE" id="PS50089"/>
    </source>
</evidence>
<feature type="compositionally biased region" description="Polar residues" evidence="5">
    <location>
        <begin position="130"/>
        <end position="140"/>
    </location>
</feature>
<name>A0AAD6CRB9_9EURO</name>
<keyword evidence="10" id="KW-1185">Reference proteome</keyword>
<dbReference type="SUPFAM" id="SSF57850">
    <property type="entry name" value="RING/U-box"/>
    <property type="match status" value="1"/>
</dbReference>
<comment type="caution">
    <text evidence="9">The sequence shown here is derived from an EMBL/GenBank/DDBJ whole genome shotgun (WGS) entry which is preliminary data.</text>
</comment>
<gene>
    <name evidence="9" type="ORF">N7494_010189</name>
</gene>
<evidence type="ECO:0000256" key="3">
    <source>
        <dbReference type="ARBA" id="ARBA00022833"/>
    </source>
</evidence>
<dbReference type="InterPro" id="IPR039512">
    <property type="entry name" value="RCHY1_zinc-ribbon"/>
</dbReference>
<feature type="region of interest" description="Disordered" evidence="5">
    <location>
        <begin position="579"/>
        <end position="601"/>
    </location>
</feature>
<dbReference type="GO" id="GO:0006511">
    <property type="term" value="P:ubiquitin-dependent protein catabolic process"/>
    <property type="evidence" value="ECO:0007669"/>
    <property type="project" value="TreeGrafter"/>
</dbReference>
<dbReference type="EMBL" id="JAQIZZ010000007">
    <property type="protein sequence ID" value="KAJ5533637.1"/>
    <property type="molecule type" value="Genomic_DNA"/>
</dbReference>
<dbReference type="PANTHER" id="PTHR21319">
    <property type="entry name" value="RING FINGER AND CHY ZINC FINGER DOMAIN-CONTAINING PROTEIN 1"/>
    <property type="match status" value="1"/>
</dbReference>
<proteinExistence type="predicted"/>
<dbReference type="InterPro" id="IPR037275">
    <property type="entry name" value="Znf_CTCHY_sf"/>
</dbReference>
<feature type="domain" description="CHY-type" evidence="7">
    <location>
        <begin position="292"/>
        <end position="359"/>
    </location>
</feature>
<dbReference type="InterPro" id="IPR001841">
    <property type="entry name" value="Znf_RING"/>
</dbReference>
<feature type="region of interest" description="Disordered" evidence="5">
    <location>
        <begin position="123"/>
        <end position="171"/>
    </location>
</feature>
<evidence type="ECO:0000256" key="4">
    <source>
        <dbReference type="PROSITE-ProRule" id="PRU00601"/>
    </source>
</evidence>
<dbReference type="Pfam" id="PF14599">
    <property type="entry name" value="zinc_ribbon_6"/>
    <property type="match status" value="1"/>
</dbReference>
<dbReference type="Gene3D" id="3.30.40.10">
    <property type="entry name" value="Zinc/RING finger domain, C3HC4 (zinc finger)"/>
    <property type="match status" value="1"/>
</dbReference>
<protein>
    <recommendedName>
        <fullName evidence="11">Zf-CHY-domain-containing protein</fullName>
    </recommendedName>
</protein>
<dbReference type="Pfam" id="PF05495">
    <property type="entry name" value="zf-CHY"/>
    <property type="match status" value="1"/>
</dbReference>
<evidence type="ECO:0000259" key="7">
    <source>
        <dbReference type="PROSITE" id="PS51266"/>
    </source>
</evidence>
<feature type="domain" description="RING-type" evidence="6">
    <location>
        <begin position="428"/>
        <end position="470"/>
    </location>
</feature>
<evidence type="ECO:0000256" key="5">
    <source>
        <dbReference type="SAM" id="MobiDB-lite"/>
    </source>
</evidence>
<dbReference type="InterPro" id="IPR037274">
    <property type="entry name" value="Znf_CHY_sf"/>
</dbReference>
<accession>A0AAD6CRB9</accession>
<feature type="region of interest" description="Disordered" evidence="5">
    <location>
        <begin position="1"/>
        <end position="86"/>
    </location>
</feature>
<feature type="region of interest" description="Disordered" evidence="5">
    <location>
        <begin position="666"/>
        <end position="711"/>
    </location>
</feature>
<dbReference type="GO" id="GO:0008270">
    <property type="term" value="F:zinc ion binding"/>
    <property type="evidence" value="ECO:0007669"/>
    <property type="project" value="UniProtKB-KW"/>
</dbReference>
<feature type="domain" description="CTCHY-type" evidence="8">
    <location>
        <begin position="361"/>
        <end position="427"/>
    </location>
</feature>
<dbReference type="CDD" id="cd16464">
    <property type="entry name" value="RING-H2_Pirh2-like"/>
    <property type="match status" value="1"/>
</dbReference>
<reference evidence="9 10" key="1">
    <citation type="journal article" date="2023" name="IMA Fungus">
        <title>Comparative genomic study of the Penicillium genus elucidates a diverse pangenome and 15 lateral gene transfer events.</title>
        <authorList>
            <person name="Petersen C."/>
            <person name="Sorensen T."/>
            <person name="Nielsen M.R."/>
            <person name="Sondergaard T.E."/>
            <person name="Sorensen J.L."/>
            <person name="Fitzpatrick D.A."/>
            <person name="Frisvad J.C."/>
            <person name="Nielsen K.L."/>
        </authorList>
    </citation>
    <scope>NUCLEOTIDE SEQUENCE [LARGE SCALE GENOMIC DNA]</scope>
    <source>
        <strain evidence="9 10">IBT 35679</strain>
    </source>
</reference>
<dbReference type="PROSITE" id="PS51270">
    <property type="entry name" value="ZF_CTCHY"/>
    <property type="match status" value="1"/>
</dbReference>
<dbReference type="InterPro" id="IPR008913">
    <property type="entry name" value="Znf_CHY"/>
</dbReference>
<evidence type="ECO:0000313" key="10">
    <source>
        <dbReference type="Proteomes" id="UP001220324"/>
    </source>
</evidence>
<feature type="region of interest" description="Disordered" evidence="5">
    <location>
        <begin position="617"/>
        <end position="647"/>
    </location>
</feature>
<dbReference type="Gene3D" id="2.20.28.10">
    <property type="match status" value="1"/>
</dbReference>
<dbReference type="GO" id="GO:0016567">
    <property type="term" value="P:protein ubiquitination"/>
    <property type="evidence" value="ECO:0007669"/>
    <property type="project" value="TreeGrafter"/>
</dbReference>
<dbReference type="InterPro" id="IPR013083">
    <property type="entry name" value="Znf_RING/FYVE/PHD"/>
</dbReference>
<keyword evidence="3" id="KW-0862">Zinc</keyword>
<dbReference type="InterPro" id="IPR017921">
    <property type="entry name" value="Znf_CTCHY"/>
</dbReference>
<dbReference type="GO" id="GO:0005634">
    <property type="term" value="C:nucleus"/>
    <property type="evidence" value="ECO:0007669"/>
    <property type="project" value="TreeGrafter"/>
</dbReference>
<dbReference type="PANTHER" id="PTHR21319:SF0">
    <property type="entry name" value="AND RING FINGER DOMAIN PROTEIN, PUTATIVE (AFU_ORTHOLOGUE AFUA_1G08900)-RELATED"/>
    <property type="match status" value="1"/>
</dbReference>
<dbReference type="PROSITE" id="PS50089">
    <property type="entry name" value="ZF_RING_2"/>
    <property type="match status" value="1"/>
</dbReference>
<evidence type="ECO:0000313" key="9">
    <source>
        <dbReference type="EMBL" id="KAJ5533637.1"/>
    </source>
</evidence>
<keyword evidence="1" id="KW-0479">Metal-binding</keyword>
<feature type="compositionally biased region" description="Acidic residues" evidence="5">
    <location>
        <begin position="674"/>
        <end position="705"/>
    </location>
</feature>
<keyword evidence="2 4" id="KW-0863">Zinc-finger</keyword>
<dbReference type="SUPFAM" id="SSF161219">
    <property type="entry name" value="CHY zinc finger-like"/>
    <property type="match status" value="1"/>
</dbReference>
<evidence type="ECO:0000259" key="8">
    <source>
        <dbReference type="PROSITE" id="PS51270"/>
    </source>
</evidence>
<dbReference type="SUPFAM" id="SSF161245">
    <property type="entry name" value="Zinc hairpin stack"/>
    <property type="match status" value="1"/>
</dbReference>
<dbReference type="GO" id="GO:0061630">
    <property type="term" value="F:ubiquitin protein ligase activity"/>
    <property type="evidence" value="ECO:0007669"/>
    <property type="project" value="TreeGrafter"/>
</dbReference>
<dbReference type="SMART" id="SM00184">
    <property type="entry name" value="RING"/>
    <property type="match status" value="1"/>
</dbReference>
<dbReference type="Pfam" id="PF13639">
    <property type="entry name" value="zf-RING_2"/>
    <property type="match status" value="1"/>
</dbReference>